<feature type="chain" id="PRO_5004593451" evidence="7">
    <location>
        <begin position="22"/>
        <end position="483"/>
    </location>
</feature>
<accession>T1PQT0</accession>
<dbReference type="FunFam" id="3.15.10.10:FF:000001">
    <property type="entry name" value="phospholipid transfer protein-like"/>
    <property type="match status" value="1"/>
</dbReference>
<evidence type="ECO:0000313" key="10">
    <source>
        <dbReference type="EMBL" id="AFQ02695.1"/>
    </source>
</evidence>
<evidence type="ECO:0000256" key="7">
    <source>
        <dbReference type="SAM" id="SignalP"/>
    </source>
</evidence>
<keyword evidence="5" id="KW-0325">Glycoprotein</keyword>
<feature type="disulfide bond" evidence="6">
    <location>
        <begin position="154"/>
        <end position="193"/>
    </location>
</feature>
<evidence type="ECO:0000259" key="8">
    <source>
        <dbReference type="SMART" id="SM00328"/>
    </source>
</evidence>
<dbReference type="InterPro" id="IPR030675">
    <property type="entry name" value="BPI/LBP"/>
</dbReference>
<evidence type="ECO:0000256" key="2">
    <source>
        <dbReference type="ARBA" id="ARBA00007292"/>
    </source>
</evidence>
<dbReference type="SMR" id="T1PQT0"/>
<name>T1PQT0_ANABR</name>
<dbReference type="EMBL" id="JQ343220">
    <property type="protein sequence ID" value="AFQ02695.1"/>
    <property type="molecule type" value="mRNA"/>
</dbReference>
<evidence type="ECO:0000259" key="9">
    <source>
        <dbReference type="SMART" id="SM00329"/>
    </source>
</evidence>
<protein>
    <submittedName>
        <fullName evidence="10">Bactericidal permeability-increasing protein/lipopolysaccharide-binding protein</fullName>
    </submittedName>
</protein>
<dbReference type="PANTHER" id="PTHR10504">
    <property type="entry name" value="BACTERICIDAL PERMEABILITY-INCREASING BPI PROTEIN-RELATED"/>
    <property type="match status" value="1"/>
</dbReference>
<dbReference type="Gene3D" id="3.15.10.10">
    <property type="entry name" value="Bactericidal permeability-increasing protein, domain 1"/>
    <property type="match status" value="1"/>
</dbReference>
<evidence type="ECO:0000256" key="5">
    <source>
        <dbReference type="ARBA" id="ARBA00023180"/>
    </source>
</evidence>
<dbReference type="Gene3D" id="3.15.20.10">
    <property type="entry name" value="Bactericidal permeability-increasing protein, domain 2"/>
    <property type="match status" value="1"/>
</dbReference>
<keyword evidence="7" id="KW-0732">Signal</keyword>
<reference evidence="10" key="1">
    <citation type="journal article" date="2013" name="Fish Shellfish Immunol.">
        <title>Identification and expression analysis on bactericidal permeability-increasing protein (BPI)/lipopolysaccharide-binding protein (LBP) of ark shell, Scapharca broughtonii.</title>
        <authorList>
            <person name="Mao Y."/>
            <person name="Zhou C."/>
            <person name="Zhu L."/>
            <person name="Huang Y."/>
            <person name="Yan T."/>
            <person name="Fang J."/>
            <person name="Zhu W."/>
        </authorList>
    </citation>
    <scope>NUCLEOTIDE SEQUENCE</scope>
</reference>
<dbReference type="GO" id="GO:0005615">
    <property type="term" value="C:extracellular space"/>
    <property type="evidence" value="ECO:0007669"/>
    <property type="project" value="InterPro"/>
</dbReference>
<dbReference type="SMART" id="SM00329">
    <property type="entry name" value="BPI2"/>
    <property type="match status" value="1"/>
</dbReference>
<gene>
    <name evidence="10" type="primary">BPI</name>
    <name evidence="10" type="synonym">LBP</name>
</gene>
<evidence type="ECO:0000256" key="6">
    <source>
        <dbReference type="PIRSR" id="PIRSR002417-50"/>
    </source>
</evidence>
<sequence length="483" mass="53018">MVAYFCFLMVLIVGILSETSSTNPGLKARITQTGLNYATKIAIDNLSSKVVGLEIPDQHGRSGDVSYDVTNSRITGFQRPQSSITMNPPSGLRWTASGTVISLKGDWHYKYKKWIIKISDHGGFDVTVRGLSFNLGIKLGADTDGRPAISSGGCSCDIGSVDVKIHGKLKIIYNLFKGVIGDKIKNCLRDKMCGLIGDAINKGAENALKKLKVQTRIAKQFMLDYRLTTNPKFTPQYMETFHKGEVLWASSMKDAPFALPILPNITEEDKMYYLSASDYILNRLAYQAQKHGYLSYNVTSQNLPDSVSGVLNTSCTTGICVGMLLHQIGQRYPDRQVELRMHTAQTPEVHIRNGSIGITGSGLADVYVKTEDSEDLIFSLNASLDTSVSISIRNGTVYGKMKNLDIGISIVDSAIGGIDGQFLQHAVNGVIKLFVEPQLNAAGRRGYEIPIIMNLRVANTKMTLMENTLIVGTDIEFLHDDEI</sequence>
<evidence type="ECO:0000256" key="4">
    <source>
        <dbReference type="ARBA" id="ARBA00023157"/>
    </source>
</evidence>
<feature type="domain" description="Lipid-binding serum glycoprotein N-terminal" evidence="8">
    <location>
        <begin position="29"/>
        <end position="251"/>
    </location>
</feature>
<dbReference type="Pfam" id="PF02886">
    <property type="entry name" value="LBP_BPI_CETP_C"/>
    <property type="match status" value="1"/>
</dbReference>
<dbReference type="InterPro" id="IPR017943">
    <property type="entry name" value="Bactericidal_perm-incr_a/b_dom"/>
</dbReference>
<keyword evidence="3" id="KW-0964">Secreted</keyword>
<dbReference type="SUPFAM" id="SSF55394">
    <property type="entry name" value="Bactericidal permeability-increasing protein, BPI"/>
    <property type="match status" value="2"/>
</dbReference>
<evidence type="ECO:0000256" key="1">
    <source>
        <dbReference type="ARBA" id="ARBA00004613"/>
    </source>
</evidence>
<dbReference type="Pfam" id="PF01273">
    <property type="entry name" value="LBP_BPI_CETP"/>
    <property type="match status" value="1"/>
</dbReference>
<dbReference type="InterPro" id="IPR032942">
    <property type="entry name" value="BPI/LBP/Plunc"/>
</dbReference>
<dbReference type="AlphaFoldDB" id="T1PQT0"/>
<evidence type="ECO:0000256" key="3">
    <source>
        <dbReference type="ARBA" id="ARBA00022525"/>
    </source>
</evidence>
<dbReference type="SMART" id="SM00328">
    <property type="entry name" value="BPI1"/>
    <property type="match status" value="1"/>
</dbReference>
<feature type="signal peptide" evidence="7">
    <location>
        <begin position="1"/>
        <end position="21"/>
    </location>
</feature>
<comment type="similarity">
    <text evidence="2">Belongs to the BPI/LBP/Plunc superfamily. BPI/LBP family.</text>
</comment>
<dbReference type="GO" id="GO:0008289">
    <property type="term" value="F:lipid binding"/>
    <property type="evidence" value="ECO:0007669"/>
    <property type="project" value="InterPro"/>
</dbReference>
<dbReference type="InterPro" id="IPR017942">
    <property type="entry name" value="Lipid-bd_serum_glycop_N"/>
</dbReference>
<dbReference type="PANTHER" id="PTHR10504:SF131">
    <property type="entry name" value="BPI2 DOMAIN-CONTAINING PROTEIN"/>
    <property type="match status" value="1"/>
</dbReference>
<organism evidence="10">
    <name type="scientific">Anadara broughtonii</name>
    <name type="common">Blood clam</name>
    <name type="synonym">Scapharca broughtonii</name>
    <dbReference type="NCBI Taxonomy" id="148819"/>
    <lineage>
        <taxon>Eukaryota</taxon>
        <taxon>Metazoa</taxon>
        <taxon>Spiralia</taxon>
        <taxon>Lophotrochozoa</taxon>
        <taxon>Mollusca</taxon>
        <taxon>Bivalvia</taxon>
        <taxon>Autobranchia</taxon>
        <taxon>Pteriomorphia</taxon>
        <taxon>Arcoida</taxon>
        <taxon>Arcoidea</taxon>
        <taxon>Arcidae</taxon>
        <taxon>Anadara</taxon>
    </lineage>
</organism>
<keyword evidence="4 6" id="KW-1015">Disulfide bond</keyword>
<dbReference type="PIRSF" id="PIRSF002417">
    <property type="entry name" value="Lipid_binding_protein"/>
    <property type="match status" value="1"/>
</dbReference>
<dbReference type="InterPro" id="IPR001124">
    <property type="entry name" value="Lipid-bd_serum_glycop_C"/>
</dbReference>
<feature type="domain" description="Lipid-binding serum glycoprotein C-terminal" evidence="9">
    <location>
        <begin position="266"/>
        <end position="473"/>
    </location>
</feature>
<comment type="subcellular location">
    <subcellularLocation>
        <location evidence="1">Secreted</location>
    </subcellularLocation>
</comment>
<proteinExistence type="evidence at transcript level"/>